<evidence type="ECO:0000256" key="1">
    <source>
        <dbReference type="ARBA" id="ARBA00004141"/>
    </source>
</evidence>
<evidence type="ECO:0000313" key="11">
    <source>
        <dbReference type="Proteomes" id="UP000182589"/>
    </source>
</evidence>
<evidence type="ECO:0000256" key="6">
    <source>
        <dbReference type="ARBA" id="ARBA00022989"/>
    </source>
</evidence>
<evidence type="ECO:0000256" key="7">
    <source>
        <dbReference type="ARBA" id="ARBA00023136"/>
    </source>
</evidence>
<dbReference type="EMBL" id="BSRA01000009">
    <property type="protein sequence ID" value="GLV14104.1"/>
    <property type="molecule type" value="Genomic_DNA"/>
</dbReference>
<sequence>MNKATLSKYQAIALSSSSYLPVMFWFYPSVAVHYALLDAQWAVLAVVLIGVWVNWMHGKFNDRFPNMTGADPAILLFGKPLGKLIVISYMPVYILFVALSLYFTISLMKYFFPHTPRYILGAAMMLVSWRGAWCGIEALGRTAAIVHPLTFAGIIASFTAILFQAKHPMIPLTMASPKATAIATYHLLPLYLGVDLILILSPYYAHKNKVSAWYPVYGSIASAIIVLLVFFSIVMNLGWSPVERLAYPVQVVIQLIRMRGFLVERLGIVIIILSVAFTTLFISNHIWGISTTIARIFGQSDHKFKPFTFFAAPCIYTISMIVQSTVEARSLVYNILTPVTWLLVVIIPTVKLVTSYVRNIRTDDREEGPKQIKQPSRRYRRLQRRAKGRV</sequence>
<feature type="transmembrane region" description="Helical" evidence="8">
    <location>
        <begin position="216"/>
        <end position="239"/>
    </location>
</feature>
<feature type="transmembrane region" description="Helical" evidence="8">
    <location>
        <begin position="118"/>
        <end position="136"/>
    </location>
</feature>
<feature type="transmembrane region" description="Helical" evidence="8">
    <location>
        <begin position="266"/>
        <end position="287"/>
    </location>
</feature>
<keyword evidence="11" id="KW-1185">Reference proteome</keyword>
<keyword evidence="4" id="KW-0309">Germination</keyword>
<comment type="similarity">
    <text evidence="2">Belongs to the amino acid-polyamine-organocation (APC) superfamily. Spore germination protein (SGP) (TC 2.A.3.9) family.</text>
</comment>
<evidence type="ECO:0000256" key="2">
    <source>
        <dbReference type="ARBA" id="ARBA00007998"/>
    </source>
</evidence>
<dbReference type="Pfam" id="PF03845">
    <property type="entry name" value="Spore_permease"/>
    <property type="match status" value="1"/>
</dbReference>
<organism evidence="10 11">
    <name type="scientific">Alicyclobacillus hesperidum</name>
    <dbReference type="NCBI Taxonomy" id="89784"/>
    <lineage>
        <taxon>Bacteria</taxon>
        <taxon>Bacillati</taxon>
        <taxon>Bacillota</taxon>
        <taxon>Bacilli</taxon>
        <taxon>Bacillales</taxon>
        <taxon>Alicyclobacillaceae</taxon>
        <taxon>Alicyclobacillus</taxon>
    </lineage>
</organism>
<feature type="transmembrane region" description="Helical" evidence="8">
    <location>
        <begin position="92"/>
        <end position="112"/>
    </location>
</feature>
<dbReference type="PANTHER" id="PTHR34975:SF2">
    <property type="entry name" value="SPORE GERMINATION PROTEIN A2"/>
    <property type="match status" value="1"/>
</dbReference>
<dbReference type="InterPro" id="IPR004761">
    <property type="entry name" value="Spore_GerAB"/>
</dbReference>
<reference evidence="9" key="3">
    <citation type="submission" date="2023-02" db="EMBL/GenBank/DDBJ databases">
        <title>Proposal of a novel subspecies: Alicyclobacillus hesperidum subspecies aegle.</title>
        <authorList>
            <person name="Goto K."/>
            <person name="Fujii T."/>
            <person name="Yasui K."/>
            <person name="Mochida K."/>
            <person name="Kato-Tanaka Y."/>
            <person name="Morohoshi S."/>
            <person name="An S.Y."/>
            <person name="Kasai H."/>
            <person name="Yokota A."/>
        </authorList>
    </citation>
    <scope>NUCLEOTIDE SEQUENCE</scope>
    <source>
        <strain evidence="9">DSM 12766</strain>
    </source>
</reference>
<proteinExistence type="inferred from homology"/>
<feature type="transmembrane region" description="Helical" evidence="8">
    <location>
        <begin position="143"/>
        <end position="163"/>
    </location>
</feature>
<dbReference type="STRING" id="89784.SAMN04489725_10775"/>
<dbReference type="GO" id="GO:0009847">
    <property type="term" value="P:spore germination"/>
    <property type="evidence" value="ECO:0007669"/>
    <property type="project" value="InterPro"/>
</dbReference>
<feature type="transmembrane region" description="Helical" evidence="8">
    <location>
        <begin position="183"/>
        <end position="204"/>
    </location>
</feature>
<dbReference type="AlphaFoldDB" id="A0A1H2U882"/>
<evidence type="ECO:0000256" key="3">
    <source>
        <dbReference type="ARBA" id="ARBA00022448"/>
    </source>
</evidence>
<feature type="transmembrane region" description="Helical" evidence="8">
    <location>
        <begin position="39"/>
        <end position="57"/>
    </location>
</feature>
<reference evidence="11" key="1">
    <citation type="submission" date="2016-10" db="EMBL/GenBank/DDBJ databases">
        <authorList>
            <person name="Varghese N."/>
        </authorList>
    </citation>
    <scope>NUCLEOTIDE SEQUENCE [LARGE SCALE GENOMIC DNA]</scope>
    <source>
        <strain evidence="11">DSM 12489</strain>
    </source>
</reference>
<feature type="transmembrane region" description="Helical" evidence="8">
    <location>
        <begin position="307"/>
        <end position="326"/>
    </location>
</feature>
<dbReference type="EMBL" id="FNOJ01000007">
    <property type="protein sequence ID" value="SDW51819.1"/>
    <property type="molecule type" value="Genomic_DNA"/>
</dbReference>
<dbReference type="PANTHER" id="PTHR34975">
    <property type="entry name" value="SPORE GERMINATION PROTEIN A2"/>
    <property type="match status" value="1"/>
</dbReference>
<reference evidence="10" key="2">
    <citation type="submission" date="2016-10" db="EMBL/GenBank/DDBJ databases">
        <authorList>
            <person name="de Groot N.N."/>
        </authorList>
    </citation>
    <scope>NUCLEOTIDE SEQUENCE [LARGE SCALE GENOMIC DNA]</scope>
    <source>
        <strain evidence="10">DSM 12489</strain>
    </source>
</reference>
<feature type="transmembrane region" description="Helical" evidence="8">
    <location>
        <begin position="332"/>
        <end position="353"/>
    </location>
</feature>
<feature type="transmembrane region" description="Helical" evidence="8">
    <location>
        <begin position="9"/>
        <end position="27"/>
    </location>
</feature>
<dbReference type="Proteomes" id="UP001157137">
    <property type="component" value="Unassembled WGS sequence"/>
</dbReference>
<evidence type="ECO:0000256" key="8">
    <source>
        <dbReference type="SAM" id="Phobius"/>
    </source>
</evidence>
<keyword evidence="3" id="KW-0813">Transport</keyword>
<evidence type="ECO:0000313" key="9">
    <source>
        <dbReference type="EMBL" id="GLV14104.1"/>
    </source>
</evidence>
<dbReference type="Proteomes" id="UP000182589">
    <property type="component" value="Unassembled WGS sequence"/>
</dbReference>
<comment type="subcellular location">
    <subcellularLocation>
        <location evidence="1">Membrane</location>
        <topology evidence="1">Multi-pass membrane protein</topology>
    </subcellularLocation>
</comment>
<evidence type="ECO:0000256" key="4">
    <source>
        <dbReference type="ARBA" id="ARBA00022544"/>
    </source>
</evidence>
<evidence type="ECO:0000256" key="5">
    <source>
        <dbReference type="ARBA" id="ARBA00022692"/>
    </source>
</evidence>
<keyword evidence="5 8" id="KW-0812">Transmembrane</keyword>
<protein>
    <submittedName>
        <fullName evidence="10">Spore germination protein</fullName>
    </submittedName>
</protein>
<gene>
    <name evidence="9" type="ORF">Heshes_17880</name>
    <name evidence="10" type="ORF">SAMN04489725_10775</name>
</gene>
<evidence type="ECO:0000313" key="10">
    <source>
        <dbReference type="EMBL" id="SDW51819.1"/>
    </source>
</evidence>
<keyword evidence="7 8" id="KW-0472">Membrane</keyword>
<name>A0A1H2U882_9BACL</name>
<dbReference type="RefSeq" id="WP_237716365.1">
    <property type="nucleotide sequence ID" value="NZ_BSRA01000009.1"/>
</dbReference>
<keyword evidence="6 8" id="KW-1133">Transmembrane helix</keyword>
<dbReference type="GO" id="GO:0016020">
    <property type="term" value="C:membrane"/>
    <property type="evidence" value="ECO:0007669"/>
    <property type="project" value="UniProtKB-SubCell"/>
</dbReference>
<accession>A0A1H2U882</accession>